<evidence type="ECO:0000256" key="6">
    <source>
        <dbReference type="ARBA" id="ARBA00025166"/>
    </source>
</evidence>
<comment type="function">
    <text evidence="6 7">Catalyzes amidations at positions B, D, E, and G on adenosylcobyrinic A,C-diamide. NH(2) groups are provided by glutamine, and one molecule of ATP is hydrogenolyzed for each amidation.</text>
</comment>
<accession>A0A2U9IE21</accession>
<dbReference type="InterPro" id="IPR004459">
    <property type="entry name" value="CobQ_synth"/>
</dbReference>
<dbReference type="PANTHER" id="PTHR21343:SF1">
    <property type="entry name" value="COBYRIC ACID SYNTHASE"/>
    <property type="match status" value="1"/>
</dbReference>
<evidence type="ECO:0000313" key="11">
    <source>
        <dbReference type="Proteomes" id="UP000248044"/>
    </source>
</evidence>
<dbReference type="PROSITE" id="PS51274">
    <property type="entry name" value="GATASE_COBBQ"/>
    <property type="match status" value="1"/>
</dbReference>
<dbReference type="SUPFAM" id="SSF52317">
    <property type="entry name" value="Class I glutamine amidotransferase-like"/>
    <property type="match status" value="1"/>
</dbReference>
<dbReference type="Gene3D" id="3.40.50.300">
    <property type="entry name" value="P-loop containing nucleotide triphosphate hydrolases"/>
    <property type="match status" value="1"/>
</dbReference>
<evidence type="ECO:0000256" key="5">
    <source>
        <dbReference type="ARBA" id="ARBA00022962"/>
    </source>
</evidence>
<evidence type="ECO:0000256" key="3">
    <source>
        <dbReference type="ARBA" id="ARBA00014921"/>
    </source>
</evidence>
<dbReference type="OrthoDB" id="53136at2157"/>
<evidence type="ECO:0000256" key="7">
    <source>
        <dbReference type="HAMAP-Rule" id="MF_00028"/>
    </source>
</evidence>
<evidence type="ECO:0000259" key="9">
    <source>
        <dbReference type="Pfam" id="PF07685"/>
    </source>
</evidence>
<dbReference type="KEGG" id="abri:DFR85_06430"/>
<dbReference type="NCBIfam" id="NF001989">
    <property type="entry name" value="PRK00784.1"/>
    <property type="match status" value="1"/>
</dbReference>
<dbReference type="Pfam" id="PF07685">
    <property type="entry name" value="GATase_3"/>
    <property type="match status" value="1"/>
</dbReference>
<dbReference type="GeneID" id="36831776"/>
<dbReference type="PANTHER" id="PTHR21343">
    <property type="entry name" value="DETHIOBIOTIN SYNTHETASE"/>
    <property type="match status" value="1"/>
</dbReference>
<dbReference type="InterPro" id="IPR033949">
    <property type="entry name" value="CobQ_GATase1"/>
</dbReference>
<sequence>MAVIISSPMSDSGKSFFVSTLSNILRGIPFKAQNMSLNSFPSDEGGEIAFIQAFQAIGSGLSPKSFMNPVLLKPSGKSVEVIVFGNSLGNFSPGEYYSIIKKLWSKIKNIITDNMIIEAAGGLGEPNFLNRDISGFLIMKELKIPTILILDIDRGGAFASAFGIYKMFPTSVRGLLKGFIINKFRGEEKYLEKAIAWLENKTKMKYLGYVPYLEENPIMPEDSMNIKDIGDGEKKVSIIAYPYMSNFNEFYALYKSNSNVKFVYKPSQLKNSDLVILPGTKNTYKSILWLKERNFIDEIRKYPILGICGGFQLMGKKLVDPYGLEAENITEYPGLNIFDIKTIFDKNKVVSLSEGKGDVRIEGYEIRRGKIHYENERPLFYITKRNKVSVEIPDGAKKDDKMGLSLHGSLFSSFSRELEDYGIKIFSGSMKEEIENMVQKNVKIIKENIDVDRIDDIYNSKM</sequence>
<organism evidence="10 11">
    <name type="scientific">Acidianus brierleyi</name>
    <dbReference type="NCBI Taxonomy" id="41673"/>
    <lineage>
        <taxon>Archaea</taxon>
        <taxon>Thermoproteota</taxon>
        <taxon>Thermoprotei</taxon>
        <taxon>Sulfolobales</taxon>
        <taxon>Sulfolobaceae</taxon>
        <taxon>Acidianus</taxon>
    </lineage>
</organism>
<dbReference type="UniPathway" id="UPA00148"/>
<evidence type="ECO:0000256" key="4">
    <source>
        <dbReference type="ARBA" id="ARBA00022573"/>
    </source>
</evidence>
<name>A0A2U9IE21_9CREN</name>
<evidence type="ECO:0000313" key="10">
    <source>
        <dbReference type="EMBL" id="AWR94287.1"/>
    </source>
</evidence>
<dbReference type="Proteomes" id="UP000248044">
    <property type="component" value="Chromosome"/>
</dbReference>
<dbReference type="AlphaFoldDB" id="A0A2U9IE21"/>
<keyword evidence="11" id="KW-1185">Reference proteome</keyword>
<dbReference type="Pfam" id="PF01656">
    <property type="entry name" value="CbiA"/>
    <property type="match status" value="1"/>
</dbReference>
<protein>
    <recommendedName>
        <fullName evidence="3 7">Probable cobyric acid synthase</fullName>
    </recommendedName>
</protein>
<evidence type="ECO:0000256" key="1">
    <source>
        <dbReference type="ARBA" id="ARBA00004953"/>
    </source>
</evidence>
<gene>
    <name evidence="7" type="primary">cobQ</name>
    <name evidence="10" type="ORF">DFR85_06430</name>
</gene>
<evidence type="ECO:0000256" key="2">
    <source>
        <dbReference type="ARBA" id="ARBA00006205"/>
    </source>
</evidence>
<dbReference type="InterPro" id="IPR029062">
    <property type="entry name" value="Class_I_gatase-like"/>
</dbReference>
<comment type="pathway">
    <text evidence="1 7">Cofactor biosynthesis; adenosylcobalamin biosynthesis.</text>
</comment>
<dbReference type="InterPro" id="IPR027417">
    <property type="entry name" value="P-loop_NTPase"/>
</dbReference>
<feature type="active site" description="Nucleophile" evidence="7">
    <location>
        <position position="308"/>
    </location>
</feature>
<evidence type="ECO:0000259" key="8">
    <source>
        <dbReference type="Pfam" id="PF01656"/>
    </source>
</evidence>
<dbReference type="SUPFAM" id="SSF52540">
    <property type="entry name" value="P-loop containing nucleoside triphosphate hydrolases"/>
    <property type="match status" value="1"/>
</dbReference>
<reference evidence="10 11" key="1">
    <citation type="submission" date="2018-05" db="EMBL/GenBank/DDBJ databases">
        <title>Complete Genome Sequences of Extremely Thermoacidophilic, Metal-Mobilizing Type-Strain Members of the Archaeal Family Sulfolobaceae: Acidianus brierleyi DSM-1651T, Acidianus sulfidivorans DSM-18786T, Metallosphaera hakonensis DSM-7519T, and Metallosphaera prunae DSM-10039T.</title>
        <authorList>
            <person name="Counts J.A."/>
            <person name="Kelly R.M."/>
        </authorList>
    </citation>
    <scope>NUCLEOTIDE SEQUENCE [LARGE SCALE GENOMIC DNA]</scope>
    <source>
        <strain evidence="10 11">DSM 1651</strain>
    </source>
</reference>
<dbReference type="InterPro" id="IPR011698">
    <property type="entry name" value="GATase_3"/>
</dbReference>
<dbReference type="RefSeq" id="WP_110270168.1">
    <property type="nucleotide sequence ID" value="NZ_CP029289.2"/>
</dbReference>
<dbReference type="HAMAP" id="MF_00028">
    <property type="entry name" value="CobQ"/>
    <property type="match status" value="1"/>
</dbReference>
<proteinExistence type="inferred from homology"/>
<dbReference type="GO" id="GO:0009236">
    <property type="term" value="P:cobalamin biosynthetic process"/>
    <property type="evidence" value="ECO:0007669"/>
    <property type="project" value="UniProtKB-UniRule"/>
</dbReference>
<feature type="domain" description="CobB/CobQ-like glutamine amidotransferase" evidence="9">
    <location>
        <begin position="235"/>
        <end position="412"/>
    </location>
</feature>
<dbReference type="PROSITE" id="PS51273">
    <property type="entry name" value="GATASE_TYPE_1"/>
    <property type="match status" value="1"/>
</dbReference>
<dbReference type="Gene3D" id="3.40.50.880">
    <property type="match status" value="1"/>
</dbReference>
<dbReference type="GO" id="GO:0003824">
    <property type="term" value="F:catalytic activity"/>
    <property type="evidence" value="ECO:0007669"/>
    <property type="project" value="InterPro"/>
</dbReference>
<dbReference type="CDD" id="cd01750">
    <property type="entry name" value="GATase1_CobQ"/>
    <property type="match status" value="1"/>
</dbReference>
<dbReference type="InterPro" id="IPR002586">
    <property type="entry name" value="CobQ/CobB/MinD/ParA_Nub-bd_dom"/>
</dbReference>
<dbReference type="EMBL" id="CP029289">
    <property type="protein sequence ID" value="AWR94287.1"/>
    <property type="molecule type" value="Genomic_DNA"/>
</dbReference>
<keyword evidence="4 7" id="KW-0169">Cobalamin biosynthesis</keyword>
<keyword evidence="5 7" id="KW-0315">Glutamine amidotransferase</keyword>
<feature type="domain" description="CobQ/CobB/MinD/ParA nucleotide binding" evidence="8">
    <location>
        <begin position="4"/>
        <end position="223"/>
    </location>
</feature>
<comment type="similarity">
    <text evidence="2 7">Belongs to the CobB/CobQ family. CobQ subfamily.</text>
</comment>
<dbReference type="GO" id="GO:0015420">
    <property type="term" value="F:ABC-type vitamin B12 transporter activity"/>
    <property type="evidence" value="ECO:0007669"/>
    <property type="project" value="UniProtKB-UniRule"/>
</dbReference>
<feature type="active site" evidence="7">
    <location>
        <position position="407"/>
    </location>
</feature>